<keyword evidence="2" id="KW-1185">Reference proteome</keyword>
<sequence length="79" mass="8431">MAQHLACPPPPHEFTVPAITPWLSTELVQKGGEASQVHEDPVLVAATATVVKQLDECVMLMHVLSEETAKAQRSIAGST</sequence>
<comment type="caution">
    <text evidence="1">The sequence shown here is derived from an EMBL/GenBank/DDBJ whole genome shotgun (WGS) entry which is preliminary data.</text>
</comment>
<dbReference type="AlphaFoldDB" id="A0A699Z2Z2"/>
<evidence type="ECO:0000313" key="2">
    <source>
        <dbReference type="Proteomes" id="UP000485058"/>
    </source>
</evidence>
<proteinExistence type="predicted"/>
<dbReference type="Proteomes" id="UP000485058">
    <property type="component" value="Unassembled WGS sequence"/>
</dbReference>
<dbReference type="EMBL" id="BLLF01001076">
    <property type="protein sequence ID" value="GFH16957.1"/>
    <property type="molecule type" value="Genomic_DNA"/>
</dbReference>
<protein>
    <submittedName>
        <fullName evidence="1">Uncharacterized protein</fullName>
    </submittedName>
</protein>
<accession>A0A699Z2Z2</accession>
<name>A0A699Z2Z2_HAELA</name>
<organism evidence="1 2">
    <name type="scientific">Haematococcus lacustris</name>
    <name type="common">Green alga</name>
    <name type="synonym">Haematococcus pluvialis</name>
    <dbReference type="NCBI Taxonomy" id="44745"/>
    <lineage>
        <taxon>Eukaryota</taxon>
        <taxon>Viridiplantae</taxon>
        <taxon>Chlorophyta</taxon>
        <taxon>core chlorophytes</taxon>
        <taxon>Chlorophyceae</taxon>
        <taxon>CS clade</taxon>
        <taxon>Chlamydomonadales</taxon>
        <taxon>Haematococcaceae</taxon>
        <taxon>Haematococcus</taxon>
    </lineage>
</organism>
<reference evidence="1 2" key="1">
    <citation type="submission" date="2020-02" db="EMBL/GenBank/DDBJ databases">
        <title>Draft genome sequence of Haematococcus lacustris strain NIES-144.</title>
        <authorList>
            <person name="Morimoto D."/>
            <person name="Nakagawa S."/>
            <person name="Yoshida T."/>
            <person name="Sawayama S."/>
        </authorList>
    </citation>
    <scope>NUCLEOTIDE SEQUENCE [LARGE SCALE GENOMIC DNA]</scope>
    <source>
        <strain evidence="1 2">NIES-144</strain>
    </source>
</reference>
<gene>
    <name evidence="1" type="ORF">HaLaN_13483</name>
</gene>
<evidence type="ECO:0000313" key="1">
    <source>
        <dbReference type="EMBL" id="GFH16957.1"/>
    </source>
</evidence>